<gene>
    <name evidence="6" type="ORF">JJ685_00015</name>
</gene>
<reference evidence="6 7" key="1">
    <citation type="journal article" date="2017" name="Int. J. Syst. Evol. Microbiol.">
        <title>Ramlibacter monticola sp. nov., isolated from forest soil.</title>
        <authorList>
            <person name="Chaudhary D.K."/>
            <person name="Kim J."/>
        </authorList>
    </citation>
    <scope>NUCLEOTIDE SEQUENCE [LARGE SCALE GENOMIC DNA]</scope>
    <source>
        <strain evidence="6 7">KACC 19175</strain>
    </source>
</reference>
<dbReference type="Gene3D" id="1.10.150.130">
    <property type="match status" value="1"/>
</dbReference>
<feature type="domain" description="Tyr recombinase" evidence="5">
    <location>
        <begin position="240"/>
        <end position="429"/>
    </location>
</feature>
<evidence type="ECO:0000256" key="2">
    <source>
        <dbReference type="ARBA" id="ARBA00022908"/>
    </source>
</evidence>
<dbReference type="GO" id="GO:0006310">
    <property type="term" value="P:DNA recombination"/>
    <property type="evidence" value="ECO:0007669"/>
    <property type="project" value="UniProtKB-KW"/>
</dbReference>
<keyword evidence="4" id="KW-0233">DNA recombination</keyword>
<keyword evidence="2" id="KW-0229">DNA integration</keyword>
<name>A0A936YX50_9BURK</name>
<dbReference type="InterPro" id="IPR011010">
    <property type="entry name" value="DNA_brk_join_enz"/>
</dbReference>
<dbReference type="InterPro" id="IPR038488">
    <property type="entry name" value="Integrase_DNA-bd_sf"/>
</dbReference>
<comment type="caution">
    <text evidence="6">The sequence shown here is derived from an EMBL/GenBank/DDBJ whole genome shotgun (WGS) entry which is preliminary data.</text>
</comment>
<dbReference type="InterPro" id="IPR010998">
    <property type="entry name" value="Integrase_recombinase_N"/>
</dbReference>
<keyword evidence="3" id="KW-0238">DNA-binding</keyword>
<dbReference type="GO" id="GO:0015074">
    <property type="term" value="P:DNA integration"/>
    <property type="evidence" value="ECO:0007669"/>
    <property type="project" value="UniProtKB-KW"/>
</dbReference>
<evidence type="ECO:0000313" key="6">
    <source>
        <dbReference type="EMBL" id="MBL0389515.1"/>
    </source>
</evidence>
<accession>A0A936YX50</accession>
<evidence type="ECO:0000259" key="5">
    <source>
        <dbReference type="PROSITE" id="PS51898"/>
    </source>
</evidence>
<evidence type="ECO:0000256" key="1">
    <source>
        <dbReference type="ARBA" id="ARBA00008857"/>
    </source>
</evidence>
<dbReference type="Proteomes" id="UP000599109">
    <property type="component" value="Unassembled WGS sequence"/>
</dbReference>
<dbReference type="AlphaFoldDB" id="A0A936YX50"/>
<dbReference type="CDD" id="cd00801">
    <property type="entry name" value="INT_P4_C"/>
    <property type="match status" value="1"/>
</dbReference>
<protein>
    <submittedName>
        <fullName evidence="6">Tyrosine-type recombinase/integrase</fullName>
    </submittedName>
</protein>
<organism evidence="6 7">
    <name type="scientific">Ramlibacter monticola</name>
    <dbReference type="NCBI Taxonomy" id="1926872"/>
    <lineage>
        <taxon>Bacteria</taxon>
        <taxon>Pseudomonadati</taxon>
        <taxon>Pseudomonadota</taxon>
        <taxon>Betaproteobacteria</taxon>
        <taxon>Burkholderiales</taxon>
        <taxon>Comamonadaceae</taxon>
        <taxon>Ramlibacter</taxon>
    </lineage>
</organism>
<keyword evidence="7" id="KW-1185">Reference proteome</keyword>
<dbReference type="InterPro" id="IPR050808">
    <property type="entry name" value="Phage_Integrase"/>
</dbReference>
<dbReference type="Pfam" id="PF00589">
    <property type="entry name" value="Phage_integrase"/>
    <property type="match status" value="1"/>
</dbReference>
<dbReference type="RefSeq" id="WP_201672130.1">
    <property type="nucleotide sequence ID" value="NZ_JAEQNE010000001.1"/>
</dbReference>
<dbReference type="Gene3D" id="1.10.443.10">
    <property type="entry name" value="Intergrase catalytic core"/>
    <property type="match status" value="1"/>
</dbReference>
<dbReference type="EMBL" id="JAEQNE010000001">
    <property type="protein sequence ID" value="MBL0389515.1"/>
    <property type="molecule type" value="Genomic_DNA"/>
</dbReference>
<dbReference type="PROSITE" id="PS51898">
    <property type="entry name" value="TYR_RECOMBINASE"/>
    <property type="match status" value="1"/>
</dbReference>
<evidence type="ECO:0000313" key="7">
    <source>
        <dbReference type="Proteomes" id="UP000599109"/>
    </source>
</evidence>
<dbReference type="GO" id="GO:0003677">
    <property type="term" value="F:DNA binding"/>
    <property type="evidence" value="ECO:0007669"/>
    <property type="project" value="UniProtKB-KW"/>
</dbReference>
<evidence type="ECO:0000256" key="4">
    <source>
        <dbReference type="ARBA" id="ARBA00023172"/>
    </source>
</evidence>
<dbReference type="InterPro" id="IPR002104">
    <property type="entry name" value="Integrase_catalytic"/>
</dbReference>
<sequence length="468" mass="52141">MDTSVDRARAGLASAKTRHALTEAKLRELQPGERAYKVSDGGNGLYVVVSPSGSRSFRYDYRLSGRRETLTIGRHEPMARHAQRSHLAYGMDVTLEEARLLLARARVDVSSGRSPARAKVEQRSEVADAMSFGRWATRYFEFKSDAKSGAERLADSTLSLRRSIYNRILAGPFGKLNLDEIKPVALGELLDRVKTERGPGPAVHARELVLQVYRFANGKGVDIANPAEALARKAYATFVPRERNLSRHEIKTLLDGLEKTGTAPTLRLAVRFLLLTGVRKGEFIGATWPEVDWERAQWLIPAERMKAGRPHTVYLAEQALDILTTLRTCFPSSSFVHPSRYDSAEPISQATLNRTIAAAVDRINEDRTPDQEPFQPVSVHDLRRTFSSRLNDALFPEVLIEACLAHQKKDHVAAAYNHARLSGPRRVLMQVWADMVDSWMRGETARDAVVQGKAKIDAAAHDAEGMNL</sequence>
<dbReference type="InterPro" id="IPR025166">
    <property type="entry name" value="Integrase_DNA_bind_dom"/>
</dbReference>
<dbReference type="InterPro" id="IPR013762">
    <property type="entry name" value="Integrase-like_cat_sf"/>
</dbReference>
<dbReference type="PANTHER" id="PTHR30629">
    <property type="entry name" value="PROPHAGE INTEGRASE"/>
    <property type="match status" value="1"/>
</dbReference>
<dbReference type="Pfam" id="PF13356">
    <property type="entry name" value="Arm-DNA-bind_3"/>
    <property type="match status" value="1"/>
</dbReference>
<dbReference type="PANTHER" id="PTHR30629:SF2">
    <property type="entry name" value="PROPHAGE INTEGRASE INTS-RELATED"/>
    <property type="match status" value="1"/>
</dbReference>
<dbReference type="Gene3D" id="3.30.160.390">
    <property type="entry name" value="Integrase, DNA-binding domain"/>
    <property type="match status" value="1"/>
</dbReference>
<evidence type="ECO:0000256" key="3">
    <source>
        <dbReference type="ARBA" id="ARBA00023125"/>
    </source>
</evidence>
<comment type="similarity">
    <text evidence="1">Belongs to the 'phage' integrase family.</text>
</comment>
<dbReference type="SUPFAM" id="SSF56349">
    <property type="entry name" value="DNA breaking-rejoining enzymes"/>
    <property type="match status" value="1"/>
</dbReference>
<proteinExistence type="inferred from homology"/>